<organism evidence="3 4">
    <name type="scientific">Enhygromyxa salina</name>
    <dbReference type="NCBI Taxonomy" id="215803"/>
    <lineage>
        <taxon>Bacteria</taxon>
        <taxon>Pseudomonadati</taxon>
        <taxon>Myxococcota</taxon>
        <taxon>Polyangia</taxon>
        <taxon>Nannocystales</taxon>
        <taxon>Nannocystaceae</taxon>
        <taxon>Enhygromyxa</taxon>
    </lineage>
</organism>
<feature type="chain" id="PRO_5015535937" description="Endo-1,4-beta-xylanase A" evidence="2">
    <location>
        <begin position="22"/>
        <end position="638"/>
    </location>
</feature>
<gene>
    <name evidence="3" type="ORF">ENSA7_40680</name>
</gene>
<dbReference type="AlphaFoldDB" id="A0A2S9YMB0"/>
<feature type="signal peptide" evidence="2">
    <location>
        <begin position="1"/>
        <end position="21"/>
    </location>
</feature>
<evidence type="ECO:0000313" key="3">
    <source>
        <dbReference type="EMBL" id="PRQ06220.1"/>
    </source>
</evidence>
<accession>A0A2S9YMB0</accession>
<protein>
    <recommendedName>
        <fullName evidence="5">Endo-1,4-beta-xylanase A</fullName>
    </recommendedName>
</protein>
<dbReference type="Proteomes" id="UP000238823">
    <property type="component" value="Unassembled WGS sequence"/>
</dbReference>
<keyword evidence="2" id="KW-0732">Signal</keyword>
<feature type="compositionally biased region" description="Low complexity" evidence="1">
    <location>
        <begin position="37"/>
        <end position="53"/>
    </location>
</feature>
<evidence type="ECO:0000256" key="2">
    <source>
        <dbReference type="SAM" id="SignalP"/>
    </source>
</evidence>
<evidence type="ECO:0000256" key="1">
    <source>
        <dbReference type="SAM" id="MobiDB-lite"/>
    </source>
</evidence>
<name>A0A2S9YMB0_9BACT</name>
<reference evidence="3 4" key="1">
    <citation type="submission" date="2018-03" db="EMBL/GenBank/DDBJ databases">
        <title>Draft Genome Sequences of the Obligatory Marine Myxobacteria Enhygromyxa salina SWB007.</title>
        <authorList>
            <person name="Poehlein A."/>
            <person name="Moghaddam J.A."/>
            <person name="Harms H."/>
            <person name="Alanjari M."/>
            <person name="Koenig G.M."/>
            <person name="Daniel R."/>
            <person name="Schaeberle T.F."/>
        </authorList>
    </citation>
    <scope>NUCLEOTIDE SEQUENCE [LARGE SCALE GENOMIC DNA]</scope>
    <source>
        <strain evidence="3 4">SWB007</strain>
    </source>
</reference>
<comment type="caution">
    <text evidence="3">The sequence shown here is derived from an EMBL/GenBank/DDBJ whole genome shotgun (WGS) entry which is preliminary data.</text>
</comment>
<evidence type="ECO:0008006" key="5">
    <source>
        <dbReference type="Google" id="ProtNLM"/>
    </source>
</evidence>
<dbReference type="OrthoDB" id="6198227at2"/>
<sequence>MHSLRLPRAVISALACVPLAACVIIDGSGLEGDDAGTEASDTTGDGDGDPATGDGDGDGDGDPATGDGDGDGDLGPFVYSEYDPDGVAMIDALFVLTEAAVAEIADQGQTPEEFLDWRIDDLNAALARSLVDSSVVRSLGYHVLSEDDYQRTGAWPGPTDFNINAALGWLSSYRAAYGADKLLIIGSTAESQSPAAWGGGAVSSYWVEFLPINHEFGHCMGGSHCNEGDPDNYNFGFPLAGYDEDGSPNPSGLTGGTMMCGNNVNFFSNPEVTLTLAQIEAYVDEGIMPAQDYAAALGQGGTLQLGDPVYANMAQTWRDNELPAARSVPTAKYPGDPGTYYAKDDCAGFYAGEGYTDLAFELCSGETAQDLADQSISSVMLGRDVHVNLYTDTDFGAGSTCGGILERLAFSSPSLEAICKHHGLENIDGVVAAAAVYPPIDRATHRMFEGRFAFYSSGEPPFCSSIDGETLTVLRDNVAWTGTAAIIDQTLALPYSIEFDYRSQHVGADPAADGISVFFAKDPLAYASQIPPRENLGFIADGSGYAIELNIWTNQVSLRDGDYMTIGQSVNTSTYTDGAWVPVRVDVALDGVTLWFDGQQLLSQAVAIDESHAGVGIGAGSGLYTSEFSVRNFVLVPG</sequence>
<feature type="region of interest" description="Disordered" evidence="1">
    <location>
        <begin position="31"/>
        <end position="77"/>
    </location>
</feature>
<proteinExistence type="predicted"/>
<dbReference type="Gene3D" id="2.60.120.560">
    <property type="entry name" value="Exo-inulinase, domain 1"/>
    <property type="match status" value="1"/>
</dbReference>
<dbReference type="EMBL" id="PVNL01000079">
    <property type="protein sequence ID" value="PRQ06220.1"/>
    <property type="molecule type" value="Genomic_DNA"/>
</dbReference>
<dbReference type="RefSeq" id="WP_146157928.1">
    <property type="nucleotide sequence ID" value="NZ_PVNL01000079.1"/>
</dbReference>
<evidence type="ECO:0000313" key="4">
    <source>
        <dbReference type="Proteomes" id="UP000238823"/>
    </source>
</evidence>